<reference evidence="9 12" key="2">
    <citation type="submission" date="2019-07" db="EMBL/GenBank/DDBJ databases">
        <title>Whole genome shotgun sequence of Halomonas cupida NBRC 102219.</title>
        <authorList>
            <person name="Hosoyama A."/>
            <person name="Uohara A."/>
            <person name="Ohji S."/>
            <person name="Ichikawa N."/>
        </authorList>
    </citation>
    <scope>NUCLEOTIDE SEQUENCE [LARGE SCALE GENOMIC DNA]</scope>
    <source>
        <strain evidence="9 12">NBRC 102219</strain>
    </source>
</reference>
<dbReference type="SUPFAM" id="SSF54373">
    <property type="entry name" value="FAD-linked reductases, C-terminal domain"/>
    <property type="match status" value="1"/>
</dbReference>
<dbReference type="PROSITE" id="PS00623">
    <property type="entry name" value="GMC_OXRED_1"/>
    <property type="match status" value="1"/>
</dbReference>
<organism evidence="10 11">
    <name type="scientific">Halomonas cupida</name>
    <dbReference type="NCBI Taxonomy" id="44933"/>
    <lineage>
        <taxon>Bacteria</taxon>
        <taxon>Pseudomonadati</taxon>
        <taxon>Pseudomonadota</taxon>
        <taxon>Gammaproteobacteria</taxon>
        <taxon>Oceanospirillales</taxon>
        <taxon>Halomonadaceae</taxon>
        <taxon>Halomonas</taxon>
    </lineage>
</organism>
<proteinExistence type="inferred from homology"/>
<accession>A0A1M7DXP9</accession>
<gene>
    <name evidence="9" type="primary">alkJ</name>
    <name evidence="9" type="ORF">HCU01_08810</name>
    <name evidence="10" type="ORF">SAMN05660971_01528</name>
</gene>
<keyword evidence="3 6" id="KW-0285">Flavoprotein</keyword>
<evidence type="ECO:0000256" key="4">
    <source>
        <dbReference type="ARBA" id="ARBA00022827"/>
    </source>
</evidence>
<dbReference type="Pfam" id="PF00732">
    <property type="entry name" value="GMC_oxred_N"/>
    <property type="match status" value="1"/>
</dbReference>
<dbReference type="SUPFAM" id="SSF51905">
    <property type="entry name" value="FAD/NAD(P)-binding domain"/>
    <property type="match status" value="1"/>
</dbReference>
<feature type="binding site" evidence="5">
    <location>
        <position position="84"/>
    </location>
    <ligand>
        <name>FAD</name>
        <dbReference type="ChEBI" id="CHEBI:57692"/>
    </ligand>
</feature>
<dbReference type="Gene3D" id="3.30.560.10">
    <property type="entry name" value="Glucose Oxidase, domain 3"/>
    <property type="match status" value="1"/>
</dbReference>
<name>A0A1M7DXP9_9GAMM</name>
<keyword evidence="12" id="KW-1185">Reference proteome</keyword>
<dbReference type="GO" id="GO:0050660">
    <property type="term" value="F:flavin adenine dinucleotide binding"/>
    <property type="evidence" value="ECO:0007669"/>
    <property type="project" value="InterPro"/>
</dbReference>
<comment type="cofactor">
    <cofactor evidence="1 5">
        <name>FAD</name>
        <dbReference type="ChEBI" id="CHEBI:57692"/>
    </cofactor>
</comment>
<dbReference type="Proteomes" id="UP000321726">
    <property type="component" value="Unassembled WGS sequence"/>
</dbReference>
<dbReference type="Pfam" id="PF05199">
    <property type="entry name" value="GMC_oxred_C"/>
    <property type="match status" value="1"/>
</dbReference>
<feature type="domain" description="Glucose-methanol-choline oxidoreductase N-terminal" evidence="8">
    <location>
        <begin position="254"/>
        <end position="268"/>
    </location>
</feature>
<feature type="binding site" evidence="5">
    <location>
        <position position="219"/>
    </location>
    <ligand>
        <name>FAD</name>
        <dbReference type="ChEBI" id="CHEBI:57692"/>
    </ligand>
</feature>
<dbReference type="Proteomes" id="UP000184123">
    <property type="component" value="Unassembled WGS sequence"/>
</dbReference>
<reference evidence="10 11" key="1">
    <citation type="submission" date="2016-11" db="EMBL/GenBank/DDBJ databases">
        <authorList>
            <person name="Jaros S."/>
            <person name="Januszkiewicz K."/>
            <person name="Wedrychowicz H."/>
        </authorList>
    </citation>
    <scope>NUCLEOTIDE SEQUENCE [LARGE SCALE GENOMIC DNA]</scope>
    <source>
        <strain evidence="10 11">DSM 4740</strain>
    </source>
</reference>
<dbReference type="InterPro" id="IPR012132">
    <property type="entry name" value="GMC_OxRdtase"/>
</dbReference>
<feature type="domain" description="Glucose-methanol-choline oxidoreductase N-terminal" evidence="7">
    <location>
        <begin position="82"/>
        <end position="105"/>
    </location>
</feature>
<comment type="similarity">
    <text evidence="2 6">Belongs to the GMC oxidoreductase family.</text>
</comment>
<evidence type="ECO:0000256" key="3">
    <source>
        <dbReference type="ARBA" id="ARBA00022630"/>
    </source>
</evidence>
<evidence type="ECO:0000313" key="10">
    <source>
        <dbReference type="EMBL" id="SHL84275.1"/>
    </source>
</evidence>
<dbReference type="InterPro" id="IPR007867">
    <property type="entry name" value="GMC_OxRtase_C"/>
</dbReference>
<protein>
    <submittedName>
        <fullName evidence="9">Alcohol dehydrogenase</fullName>
    </submittedName>
    <submittedName>
        <fullName evidence="10">Choline dehydrogenase</fullName>
    </submittedName>
</protein>
<dbReference type="PANTHER" id="PTHR11552">
    <property type="entry name" value="GLUCOSE-METHANOL-CHOLINE GMC OXIDOREDUCTASE"/>
    <property type="match status" value="1"/>
</dbReference>
<evidence type="ECO:0000313" key="9">
    <source>
        <dbReference type="EMBL" id="GEN22932.1"/>
    </source>
</evidence>
<evidence type="ECO:0000259" key="7">
    <source>
        <dbReference type="PROSITE" id="PS00623"/>
    </source>
</evidence>
<dbReference type="AlphaFoldDB" id="A0A1M7DXP9"/>
<keyword evidence="4 5" id="KW-0274">FAD</keyword>
<evidence type="ECO:0000256" key="6">
    <source>
        <dbReference type="RuleBase" id="RU003968"/>
    </source>
</evidence>
<dbReference type="InterPro" id="IPR000172">
    <property type="entry name" value="GMC_OxRdtase_N"/>
</dbReference>
<dbReference type="PANTHER" id="PTHR11552:SF147">
    <property type="entry name" value="CHOLINE DEHYDROGENASE, MITOCHONDRIAL"/>
    <property type="match status" value="1"/>
</dbReference>
<evidence type="ECO:0000313" key="12">
    <source>
        <dbReference type="Proteomes" id="UP000321726"/>
    </source>
</evidence>
<evidence type="ECO:0000256" key="5">
    <source>
        <dbReference type="PIRSR" id="PIRSR000137-2"/>
    </source>
</evidence>
<dbReference type="EMBL" id="BJXU01000031">
    <property type="protein sequence ID" value="GEN22932.1"/>
    <property type="molecule type" value="Genomic_DNA"/>
</dbReference>
<dbReference type="InterPro" id="IPR036188">
    <property type="entry name" value="FAD/NAD-bd_sf"/>
</dbReference>
<sequence>MSQAYDYIVVGAGSAGCVVANRLSANPDTRVLLLEAGGWNRNFWLHLPVGYFRSIYDERFSRLFDTVPSEGSGGRNIIWPRGRVVGGSSSINGLIYIRGQKEDFDGWAAQGATGWSYKDVLPYFRRLEKYCRGASEYRGGEGELCVSDLRHDHPYCAAWVTAAQEYGLPYNADLNGGDTRGVGSYQLSLKGRWRCSAASAFIKPIKHRPNLTIVTGANVTRVLFDGTQANAVEWKQNGDLRRAHVAGEVLLCAGAIQSPHLLQLSGIGPADHLRENGIEPIYDSPEVGANLQDHYQMRVTYRLKKKVSLNTDVRNPIKLAEMGLRWLINASGPLTVGAGQVGGSACTRYADGDRPDIQFNVMPLTVDKPGTPLHRYPGFTASVWQCHPRSRGTVRLASADPMVAPVIDPKYFSDPFDRDVMVEGVKVLRDIANQSPFRELWECELEPGADVASDEQIWNAVRHKGGTVFHCVGTCRMGEDAASVVDPQLRVRGVRGVRVIDASVMPTVTSANTNAPSLMIGERGVDMVLNSDMDGGMSLTGSKTENSAVEELK</sequence>
<dbReference type="PIRSF" id="PIRSF000137">
    <property type="entry name" value="Alcohol_oxidase"/>
    <property type="match status" value="1"/>
</dbReference>
<dbReference type="EMBL" id="FRCA01000003">
    <property type="protein sequence ID" value="SHL84275.1"/>
    <property type="molecule type" value="Genomic_DNA"/>
</dbReference>
<evidence type="ECO:0000256" key="2">
    <source>
        <dbReference type="ARBA" id="ARBA00010790"/>
    </source>
</evidence>
<dbReference type="Gene3D" id="3.50.50.60">
    <property type="entry name" value="FAD/NAD(P)-binding domain"/>
    <property type="match status" value="1"/>
</dbReference>
<evidence type="ECO:0000256" key="1">
    <source>
        <dbReference type="ARBA" id="ARBA00001974"/>
    </source>
</evidence>
<evidence type="ECO:0000313" key="11">
    <source>
        <dbReference type="Proteomes" id="UP000184123"/>
    </source>
</evidence>
<dbReference type="PROSITE" id="PS00624">
    <property type="entry name" value="GMC_OXRED_2"/>
    <property type="match status" value="1"/>
</dbReference>
<dbReference type="STRING" id="44933.SAMN05660971_01528"/>
<dbReference type="RefSeq" id="WP_234986814.1">
    <property type="nucleotide sequence ID" value="NZ_BJXU01000031.1"/>
</dbReference>
<dbReference type="GO" id="GO:0016614">
    <property type="term" value="F:oxidoreductase activity, acting on CH-OH group of donors"/>
    <property type="evidence" value="ECO:0007669"/>
    <property type="project" value="InterPro"/>
</dbReference>
<evidence type="ECO:0000259" key="8">
    <source>
        <dbReference type="PROSITE" id="PS00624"/>
    </source>
</evidence>